<accession>A0A4Q7IRZ5</accession>
<name>A0A4Q7IRZ5_9GAMM</name>
<comment type="caution">
    <text evidence="1">The sequence shown here is derived from an EMBL/GenBank/DDBJ whole genome shotgun (WGS) entry which is preliminary data.</text>
</comment>
<dbReference type="AlphaFoldDB" id="A0A4Q7IRZ5"/>
<dbReference type="EMBL" id="PPSX01000001">
    <property type="protein sequence ID" value="RZQ55174.1"/>
    <property type="molecule type" value="Genomic_DNA"/>
</dbReference>
<gene>
    <name evidence="1" type="ORF">C1E23_00315</name>
</gene>
<dbReference type="RefSeq" id="WP_130253656.1">
    <property type="nucleotide sequence ID" value="NZ_PPSX01000001.1"/>
</dbReference>
<protein>
    <recommendedName>
        <fullName evidence="3">DUF4404 domain-containing protein</fullName>
    </recommendedName>
</protein>
<evidence type="ECO:0008006" key="3">
    <source>
        <dbReference type="Google" id="ProtNLM"/>
    </source>
</evidence>
<organism evidence="1 2">
    <name type="scientific">Pseudoalteromonas phenolica</name>
    <dbReference type="NCBI Taxonomy" id="161398"/>
    <lineage>
        <taxon>Bacteria</taxon>
        <taxon>Pseudomonadati</taxon>
        <taxon>Pseudomonadota</taxon>
        <taxon>Gammaproteobacteria</taxon>
        <taxon>Alteromonadales</taxon>
        <taxon>Pseudoalteromonadaceae</taxon>
        <taxon>Pseudoalteromonas</taxon>
    </lineage>
</organism>
<dbReference type="Proteomes" id="UP000291338">
    <property type="component" value="Unassembled WGS sequence"/>
</dbReference>
<evidence type="ECO:0000313" key="2">
    <source>
        <dbReference type="Proteomes" id="UP000291338"/>
    </source>
</evidence>
<proteinExistence type="predicted"/>
<reference evidence="1 2" key="1">
    <citation type="submission" date="2018-01" db="EMBL/GenBank/DDBJ databases">
        <title>Co-occurrence of chitin degradation, pigmentation and bioactivity in marine Pseudoalteromonas.</title>
        <authorList>
            <person name="Paulsen S."/>
            <person name="Gram L."/>
            <person name="Machado H."/>
        </authorList>
    </citation>
    <scope>NUCLEOTIDE SEQUENCE [LARGE SCALE GENOMIC DNA]</scope>
    <source>
        <strain evidence="1 2">S3898</strain>
    </source>
</reference>
<sequence length="113" mass="12261">MATFNQQGQTVVGTQNNAETITIGQAQNKSEFIVELQQLKQLLDKAVDEKLITGEKAIDAEMHVKKAVLQAQENKPDKNTLISHLKSAKELVTSADKITAGLSSIISKVGVLF</sequence>
<evidence type="ECO:0000313" key="1">
    <source>
        <dbReference type="EMBL" id="RZQ55174.1"/>
    </source>
</evidence>